<dbReference type="EMBL" id="CP001841">
    <property type="protein sequence ID" value="AEF82154.1"/>
    <property type="molecule type" value="Genomic_DNA"/>
</dbReference>
<evidence type="ECO:0000256" key="2">
    <source>
        <dbReference type="ARBA" id="ARBA00022448"/>
    </source>
</evidence>
<comment type="subcellular location">
    <subcellularLocation>
        <location evidence="1 7">Cell membrane</location>
        <topology evidence="1 7">Multi-pass membrane protein</topology>
    </subcellularLocation>
</comment>
<accession>F5YBU3</accession>
<sequence>MKKYLGIFLSLLAFAVLWQLASILVKRPFLPGVADTIKSLIRLGMEGKLWRHLGASLSRIIWALALSSIPAVALGLAAGRSPRLNHLISPAIYLLHPLPKAAFLPIIMLFMGIGEASKIFLVGFIIFSQILVSIRDAATRVPQELLDSIRSLGAGRLTLFRQVIVPSVLPDFFTALRVSLGTAVAVLFLAETFAAESGLGYLIVDAWTRVAYAEMYAAILALSLMGLLLFVLTDLLEAIICPWRLETPESA</sequence>
<name>F5YBU3_LEAAZ</name>
<dbReference type="Gene3D" id="1.10.3720.10">
    <property type="entry name" value="MetI-like"/>
    <property type="match status" value="1"/>
</dbReference>
<feature type="transmembrane region" description="Helical" evidence="7">
    <location>
        <begin position="184"/>
        <end position="204"/>
    </location>
</feature>
<dbReference type="GO" id="GO:0005886">
    <property type="term" value="C:plasma membrane"/>
    <property type="evidence" value="ECO:0007669"/>
    <property type="project" value="UniProtKB-SubCell"/>
</dbReference>
<dbReference type="PROSITE" id="PS50928">
    <property type="entry name" value="ABC_TM1"/>
    <property type="match status" value="1"/>
</dbReference>
<evidence type="ECO:0000256" key="7">
    <source>
        <dbReference type="RuleBase" id="RU363032"/>
    </source>
</evidence>
<protein>
    <submittedName>
        <fullName evidence="9">ABC transporter, permease protein</fullName>
    </submittedName>
</protein>
<evidence type="ECO:0000256" key="3">
    <source>
        <dbReference type="ARBA" id="ARBA00022475"/>
    </source>
</evidence>
<reference evidence="10" key="1">
    <citation type="submission" date="2009-12" db="EMBL/GenBank/DDBJ databases">
        <title>Complete sequence of Treponema azotonutricium strain ZAS-9.</title>
        <authorList>
            <person name="Tetu S.G."/>
            <person name="Matson E."/>
            <person name="Ren Q."/>
            <person name="Seshadri R."/>
            <person name="Elbourne L."/>
            <person name="Hassan K.A."/>
            <person name="Durkin A."/>
            <person name="Radune D."/>
            <person name="Mohamoud Y."/>
            <person name="Shay R."/>
            <person name="Jin S."/>
            <person name="Zhang X."/>
            <person name="Lucey K."/>
            <person name="Ballor N.R."/>
            <person name="Ottesen E."/>
            <person name="Rosenthal R."/>
            <person name="Allen A."/>
            <person name="Leadbetter J.R."/>
            <person name="Paulsen I.T."/>
        </authorList>
    </citation>
    <scope>NUCLEOTIDE SEQUENCE [LARGE SCALE GENOMIC DNA]</scope>
    <source>
        <strain evidence="10">ATCC BAA-888 / DSM 13862 / ZAS-9</strain>
    </source>
</reference>
<organism evidence="9 10">
    <name type="scientific">Leadbettera azotonutricia (strain ATCC BAA-888 / DSM 13862 / ZAS-9)</name>
    <name type="common">Treponema azotonutricium</name>
    <dbReference type="NCBI Taxonomy" id="545695"/>
    <lineage>
        <taxon>Bacteria</taxon>
        <taxon>Pseudomonadati</taxon>
        <taxon>Spirochaetota</taxon>
        <taxon>Spirochaetia</taxon>
        <taxon>Spirochaetales</taxon>
        <taxon>Breznakiellaceae</taxon>
        <taxon>Leadbettera</taxon>
    </lineage>
</organism>
<evidence type="ECO:0000256" key="1">
    <source>
        <dbReference type="ARBA" id="ARBA00004651"/>
    </source>
</evidence>
<keyword evidence="6 7" id="KW-0472">Membrane</keyword>
<feature type="transmembrane region" description="Helical" evidence="7">
    <location>
        <begin position="91"/>
        <end position="113"/>
    </location>
</feature>
<dbReference type="AlphaFoldDB" id="F5YBU3"/>
<keyword evidence="4 7" id="KW-0812">Transmembrane</keyword>
<dbReference type="Pfam" id="PF00528">
    <property type="entry name" value="BPD_transp_1"/>
    <property type="match status" value="1"/>
</dbReference>
<keyword evidence="5 7" id="KW-1133">Transmembrane helix</keyword>
<feature type="domain" description="ABC transmembrane type-1" evidence="8">
    <location>
        <begin position="53"/>
        <end position="237"/>
    </location>
</feature>
<dbReference type="eggNOG" id="COG0600">
    <property type="taxonomic scope" value="Bacteria"/>
</dbReference>
<evidence type="ECO:0000313" key="9">
    <source>
        <dbReference type="EMBL" id="AEF82154.1"/>
    </source>
</evidence>
<dbReference type="PANTHER" id="PTHR30151">
    <property type="entry name" value="ALKANE SULFONATE ABC TRANSPORTER-RELATED, MEMBRANE SUBUNIT"/>
    <property type="match status" value="1"/>
</dbReference>
<dbReference type="PANTHER" id="PTHR30151:SF0">
    <property type="entry name" value="ABC TRANSPORTER PERMEASE PROTEIN MJ0413-RELATED"/>
    <property type="match status" value="1"/>
</dbReference>
<keyword evidence="10" id="KW-1185">Reference proteome</keyword>
<reference evidence="9 10" key="2">
    <citation type="journal article" date="2011" name="ISME J.">
        <title>RNA-seq reveals cooperative metabolic interactions between two termite-gut spirochete species in co-culture.</title>
        <authorList>
            <person name="Rosenthal A.Z."/>
            <person name="Matson E.G."/>
            <person name="Eldar A."/>
            <person name="Leadbetter J.R."/>
        </authorList>
    </citation>
    <scope>NUCLEOTIDE SEQUENCE [LARGE SCALE GENOMIC DNA]</scope>
    <source>
        <strain evidence="10">ATCC BAA-888 / DSM 13862 / ZAS-9</strain>
    </source>
</reference>
<comment type="similarity">
    <text evidence="7">Belongs to the binding-protein-dependent transport system permease family.</text>
</comment>
<dbReference type="STRING" id="545695.TREAZ_2923"/>
<keyword evidence="3" id="KW-1003">Cell membrane</keyword>
<proteinExistence type="inferred from homology"/>
<dbReference type="RefSeq" id="WP_015712621.1">
    <property type="nucleotide sequence ID" value="NC_015577.1"/>
</dbReference>
<dbReference type="InterPro" id="IPR035906">
    <property type="entry name" value="MetI-like_sf"/>
</dbReference>
<dbReference type="HOGENOM" id="CLU_046113_1_3_12"/>
<evidence type="ECO:0000256" key="6">
    <source>
        <dbReference type="ARBA" id="ARBA00023136"/>
    </source>
</evidence>
<dbReference type="InterPro" id="IPR000515">
    <property type="entry name" value="MetI-like"/>
</dbReference>
<keyword evidence="2 7" id="KW-0813">Transport</keyword>
<evidence type="ECO:0000313" key="10">
    <source>
        <dbReference type="Proteomes" id="UP000009222"/>
    </source>
</evidence>
<feature type="transmembrane region" description="Helical" evidence="7">
    <location>
        <begin position="216"/>
        <end position="240"/>
    </location>
</feature>
<dbReference type="KEGG" id="taz:TREAZ_2923"/>
<dbReference type="CDD" id="cd06261">
    <property type="entry name" value="TM_PBP2"/>
    <property type="match status" value="1"/>
</dbReference>
<dbReference type="InParanoid" id="F5YBU3"/>
<dbReference type="SUPFAM" id="SSF161098">
    <property type="entry name" value="MetI-like"/>
    <property type="match status" value="1"/>
</dbReference>
<evidence type="ECO:0000259" key="8">
    <source>
        <dbReference type="PROSITE" id="PS50928"/>
    </source>
</evidence>
<feature type="transmembrane region" description="Helical" evidence="7">
    <location>
        <begin position="60"/>
        <end position="79"/>
    </location>
</feature>
<dbReference type="Proteomes" id="UP000009222">
    <property type="component" value="Chromosome"/>
</dbReference>
<dbReference type="GO" id="GO:0055085">
    <property type="term" value="P:transmembrane transport"/>
    <property type="evidence" value="ECO:0007669"/>
    <property type="project" value="InterPro"/>
</dbReference>
<evidence type="ECO:0000256" key="4">
    <source>
        <dbReference type="ARBA" id="ARBA00022692"/>
    </source>
</evidence>
<gene>
    <name evidence="9" type="ordered locus">TREAZ_2923</name>
</gene>
<evidence type="ECO:0000256" key="5">
    <source>
        <dbReference type="ARBA" id="ARBA00022989"/>
    </source>
</evidence>